<keyword evidence="1 5" id="KW-0240">DNA-directed RNA polymerase</keyword>
<dbReference type="HAMAP" id="MF_01324">
    <property type="entry name" value="RNApol_bact_RpoC2"/>
    <property type="match status" value="1"/>
</dbReference>
<comment type="cofactor">
    <cofactor evidence="5">
        <name>Zn(2+)</name>
        <dbReference type="ChEBI" id="CHEBI:29105"/>
    </cofactor>
    <text evidence="5">Binds 1 Zn(2+) ion per subunit.</text>
</comment>
<dbReference type="GO" id="GO:0006351">
    <property type="term" value="P:DNA-templated transcription"/>
    <property type="evidence" value="ECO:0007669"/>
    <property type="project" value="UniProtKB-UniRule"/>
</dbReference>
<keyword evidence="9" id="KW-0150">Chloroplast</keyword>
<dbReference type="InterPro" id="IPR042102">
    <property type="entry name" value="RNA_pol_Rpb1_3_sf"/>
</dbReference>
<sequence length="1495" mass="164708">MSRIEPFVFFNQTADKSAVKRLVGWFALRCGSPSTSRMLDDLKSLGFQYATSAGVSLGVDDLWVHHSKAWLIQDAEQQIDLSDRWLEQGKIDGVEGLQTLIDTWFSTSECLKQEMVETFRKIDPSNPVYMMAFSGARGNVSQVHQLVGMRGLMSDPQGEIIDVPIRSNFREGLSLTEYIISCYGARKGVVDTALRTADSGYLTRRLVDVAQHVVVRSTDCFSPRGVPLHLSENGQRANLWLEHRLMGRVLAKAFRISQKCIADRNEDICRSLASSLCTFPAQVVWLRSPLTCSRPISVCQRCYGWNLTHGILVSLGEAVGIIAGQSIGEPGTQLTMRTFHTGGVFTGDIAEQIRAPLNGTVQYQADLTCSARTRHGHNARISLHPMELLIQSAYLHTLQIPVNTFLLVEPGQMVQSKQVIAEVRSSLGTSTEGADQYVYSPLEGELAPVGISVVPNTQTQQVNLHRVLSTGHVWVLAAQGYRLSTACHPAYKDQDFVKSGTLLAKQEAFVSTGGMRAPNAGPSVGSSRPGPSRVQQSASFMKAGHSSLALPGLRVTSKRRRQSEHSIVVPWTPYSKRLGIYLQHISHLKPSTRGMLKYGSTIATFVDQAYSTKTGGVLLRACYSQGPPWLLDRSLKVFGYNSQRRLHATLKASVQSGLQDAVAHLVGVPVRSTPFALKRTLERVGARTKHIKTLRQYLEPIQDVAVGGTRKLYPLSPLRHLGYQVVGDGHFCWLPEETWFLTQGESSLVKQGDIVSRGTELFKGSCCATSGFVRIGRGGSKNLSAKKRKSDSKQRYLRVIPGRPFWPSHASHVKRRILASAREHRIEGILGCLVLAQSKAALAVNAKDHEWVCIEMTRAQNGKWCCLVRPTVRYEITSHPKWPFSPAFNFMQLSSDLGLEVKHWTPIGDGDCVESHKGLHLLRGSLSIQSQQSKQNKPLFEPELCTCVLGTIRTCYQALAVNLCKEAALFLKRWPSTPSQSIRWRKQSKSHRVARCGHPIAQSAVCMVENGLWLAGSSAQSKLPSWLALRNCDQIKINACCFPSTSVADTGWLHGSCFTQHQESPKQAQWAPRSAIGLLGTTLNVAVRQSSLHANKALATLRSKHSRLQHSKALHDKKIITYSAGSKCQVRHDAQPSIWVRCKNRAHGLLVDEALLVSHSTAWDSYIQESRSCAPLGLNALQVRLGDFVSKGSSLLISGPIGQSGQVVRIHSNQIVLRFGLPYLATQDAMIYGNSGDIVSSGDPFLRLVYQKPKTGDIIQGLPKVEQLLEARSYHPLIERLQIRFEAYKQNACSNHAYGQPFYAATRSSLSTIQSDLVNAIQRVYQSQGVFLSDRHLEIIVRQMTCRARVINPGDSDLLPGELAYYPRVEGVNQSLSSGAEYKPLILGITKAALDTQSFVSEASFQETTRVLTRAAIRGRIDWLRGIKENVVLGELIPAGTGRQLGRVSLAQGNGSSLGPTHLWHPAQQQLALPEEGSLGLDANAELLPNCGSLR</sequence>
<dbReference type="InterPro" id="IPR007081">
    <property type="entry name" value="RNA_pol_Rpb1_5"/>
</dbReference>
<comment type="catalytic activity">
    <reaction evidence="5">
        <text>RNA(n) + a ribonucleoside 5'-triphosphate = RNA(n+1) + diphosphate</text>
        <dbReference type="Rhea" id="RHEA:21248"/>
        <dbReference type="Rhea" id="RHEA-COMP:14527"/>
        <dbReference type="Rhea" id="RHEA-COMP:17342"/>
        <dbReference type="ChEBI" id="CHEBI:33019"/>
        <dbReference type="ChEBI" id="CHEBI:61557"/>
        <dbReference type="ChEBI" id="CHEBI:140395"/>
        <dbReference type="EC" id="2.7.7.6"/>
    </reaction>
</comment>
<evidence type="ECO:0000313" key="9">
    <source>
        <dbReference type="EMBL" id="XBP29009.2"/>
    </source>
</evidence>
<feature type="domain" description="RNA polymerase Rpb1" evidence="8">
    <location>
        <begin position="97"/>
        <end position="169"/>
    </location>
</feature>
<dbReference type="EMBL" id="OR858607">
    <property type="protein sequence ID" value="XBP29009.2"/>
    <property type="molecule type" value="Genomic_DNA"/>
</dbReference>
<organism evidence="9">
    <name type="scientific">Streptosarcina moshanensis</name>
    <dbReference type="NCBI Taxonomy" id="3096259"/>
    <lineage>
        <taxon>Eukaryota</taxon>
        <taxon>Viridiplantae</taxon>
        <taxon>Streptophyta</taxon>
        <taxon>Klebsormidiophyceae</taxon>
        <taxon>Hormidiellales</taxon>
        <taxon>Hormidiellaceae</taxon>
        <taxon>Streptosarcina</taxon>
    </lineage>
</organism>
<dbReference type="Gene3D" id="1.10.150.390">
    <property type="match status" value="1"/>
</dbReference>
<dbReference type="InterPro" id="IPR012756">
    <property type="entry name" value="DNA-dir_RpoC2_beta_pp"/>
</dbReference>
<feature type="region of interest" description="Disordered" evidence="6">
    <location>
        <begin position="514"/>
        <end position="538"/>
    </location>
</feature>
<feature type="compositionally biased region" description="Low complexity" evidence="6">
    <location>
        <begin position="521"/>
        <end position="534"/>
    </location>
</feature>
<name>A0AAU7LJW3_9VIRI</name>
<comment type="similarity">
    <text evidence="5">Belongs to the RNA polymerase beta' chain family. RpoC2 subfamily.</text>
</comment>
<dbReference type="InterPro" id="IPR007083">
    <property type="entry name" value="RNA_pol_Rpb1_4"/>
</dbReference>
<dbReference type="PANTHER" id="PTHR48443:SF1">
    <property type="entry name" value="DNA-DIRECTED RNA POLYMERASE SUBUNIT BETA"/>
    <property type="match status" value="1"/>
</dbReference>
<dbReference type="EC" id="2.7.7.6" evidence="5"/>
<gene>
    <name evidence="5 9" type="primary">rpoC2</name>
</gene>
<evidence type="ECO:0000256" key="2">
    <source>
        <dbReference type="ARBA" id="ARBA00022679"/>
    </source>
</evidence>
<dbReference type="CDD" id="cd02655">
    <property type="entry name" value="RNAP_beta'_C"/>
    <property type="match status" value="1"/>
</dbReference>
<dbReference type="GO" id="GO:0003677">
    <property type="term" value="F:DNA binding"/>
    <property type="evidence" value="ECO:0007669"/>
    <property type="project" value="UniProtKB-UniRule"/>
</dbReference>
<keyword evidence="5" id="KW-0862">Zinc</keyword>
<dbReference type="InterPro" id="IPR038120">
    <property type="entry name" value="Rpb1_funnel_sf"/>
</dbReference>
<accession>A0AAU7LJW3</accession>
<dbReference type="SUPFAM" id="SSF64484">
    <property type="entry name" value="beta and beta-prime subunits of DNA dependent RNA-polymerase"/>
    <property type="match status" value="1"/>
</dbReference>
<dbReference type="Gene3D" id="1.10.1790.20">
    <property type="match status" value="1"/>
</dbReference>
<evidence type="ECO:0000256" key="1">
    <source>
        <dbReference type="ARBA" id="ARBA00022478"/>
    </source>
</evidence>
<dbReference type="Gene3D" id="1.10.274.100">
    <property type="entry name" value="RNA polymerase Rpb1, domain 3"/>
    <property type="match status" value="1"/>
</dbReference>
<evidence type="ECO:0000259" key="7">
    <source>
        <dbReference type="Pfam" id="PF04998"/>
    </source>
</evidence>
<keyword evidence="5" id="KW-0479">Metal-binding</keyword>
<evidence type="ECO:0000256" key="3">
    <source>
        <dbReference type="ARBA" id="ARBA00022695"/>
    </source>
</evidence>
<feature type="domain" description="RNA polymerase Rpb1" evidence="7">
    <location>
        <begin position="1311"/>
        <end position="1394"/>
    </location>
</feature>
<dbReference type="Pfam" id="PF04998">
    <property type="entry name" value="RNA_pol_Rpb1_5"/>
    <property type="match status" value="2"/>
</dbReference>
<keyword evidence="4 5" id="KW-0804">Transcription</keyword>
<keyword evidence="2 5" id="KW-0808">Transferase</keyword>
<evidence type="ECO:0000256" key="4">
    <source>
        <dbReference type="ARBA" id="ARBA00023163"/>
    </source>
</evidence>
<comment type="subunit">
    <text evidence="5">In plastids the minimal PEP RNA polymerase catalytic core is composed of four subunits: alpha, beta, beta', and beta''. When a (nuclear-encoded) sigma factor is associated with the core the holoenzyme is formed, which can initiate transcription.</text>
</comment>
<proteinExistence type="inferred from homology"/>
<dbReference type="GO" id="GO:0003899">
    <property type="term" value="F:DNA-directed RNA polymerase activity"/>
    <property type="evidence" value="ECO:0007669"/>
    <property type="project" value="UniProtKB-UniRule"/>
</dbReference>
<keyword evidence="9" id="KW-0934">Plastid</keyword>
<comment type="function">
    <text evidence="5">DNA-dependent RNA polymerase catalyzes the transcription of DNA into RNA using the four ribonucleoside triphosphates as substrates.</text>
</comment>
<feature type="binding site" evidence="5">
    <location>
        <position position="292"/>
    </location>
    <ligand>
        <name>Zn(2+)</name>
        <dbReference type="ChEBI" id="CHEBI:29105"/>
    </ligand>
</feature>
<comment type="subcellular location">
    <subcellularLocation>
        <location evidence="5">Plastid</location>
        <location evidence="5">Chloroplast</location>
    </subcellularLocation>
</comment>
<evidence type="ECO:0000256" key="5">
    <source>
        <dbReference type="HAMAP-Rule" id="MF_01324"/>
    </source>
</evidence>
<dbReference type="Gene3D" id="1.10.132.30">
    <property type="match status" value="1"/>
</dbReference>
<dbReference type="Pfam" id="PF05000">
    <property type="entry name" value="RNA_pol_Rpb1_4"/>
    <property type="match status" value="1"/>
</dbReference>
<evidence type="ECO:0000259" key="8">
    <source>
        <dbReference type="Pfam" id="PF05000"/>
    </source>
</evidence>
<dbReference type="GO" id="GO:0009507">
    <property type="term" value="C:chloroplast"/>
    <property type="evidence" value="ECO:0007669"/>
    <property type="project" value="UniProtKB-SubCell"/>
</dbReference>
<geneLocation type="chloroplast" evidence="9"/>
<dbReference type="NCBIfam" id="TIGR02388">
    <property type="entry name" value="rpoC2_cyan"/>
    <property type="match status" value="1"/>
</dbReference>
<dbReference type="GO" id="GO:0000428">
    <property type="term" value="C:DNA-directed RNA polymerase complex"/>
    <property type="evidence" value="ECO:0007669"/>
    <property type="project" value="UniProtKB-KW"/>
</dbReference>
<reference evidence="9" key="1">
    <citation type="submission" date="2023-11" db="EMBL/GenBank/DDBJ databases">
        <authorList>
            <person name="Liu Y."/>
        </authorList>
    </citation>
    <scope>NUCLEOTIDE SEQUENCE</scope>
</reference>
<keyword evidence="3 5" id="KW-0548">Nucleotidyltransferase</keyword>
<dbReference type="GO" id="GO:0008270">
    <property type="term" value="F:zinc ion binding"/>
    <property type="evidence" value="ECO:0007669"/>
    <property type="project" value="UniProtKB-UniRule"/>
</dbReference>
<dbReference type="PANTHER" id="PTHR48443">
    <property type="entry name" value="DNA-DIRECTED RNA POLYMERASE SUBUNIT BETA"/>
    <property type="match status" value="1"/>
</dbReference>
<protein>
    <recommendedName>
        <fullName evidence="5">DNA-directed RNA polymerase subunit beta''</fullName>
        <ecNumber evidence="5">2.7.7.6</ecNumber>
    </recommendedName>
    <alternativeName>
        <fullName evidence="5">PEP</fullName>
    </alternativeName>
    <alternativeName>
        <fullName evidence="5">Plastid-encoded RNA polymerase subunit beta''</fullName>
        <shortName evidence="5">RNA polymerase subunit beta''</shortName>
    </alternativeName>
</protein>
<feature type="domain" description="RNA polymerase Rpb1" evidence="7">
    <location>
        <begin position="172"/>
        <end position="364"/>
    </location>
</feature>
<feature type="binding site" evidence="5">
    <location>
        <position position="302"/>
    </location>
    <ligand>
        <name>Zn(2+)</name>
        <dbReference type="ChEBI" id="CHEBI:29105"/>
    </ligand>
</feature>
<feature type="binding site" evidence="5">
    <location>
        <position position="220"/>
    </location>
    <ligand>
        <name>Zn(2+)</name>
        <dbReference type="ChEBI" id="CHEBI:29105"/>
    </ligand>
</feature>
<feature type="binding site" evidence="5">
    <location>
        <position position="299"/>
    </location>
    <ligand>
        <name>Zn(2+)</name>
        <dbReference type="ChEBI" id="CHEBI:29105"/>
    </ligand>
</feature>
<evidence type="ECO:0000256" key="6">
    <source>
        <dbReference type="SAM" id="MobiDB-lite"/>
    </source>
</evidence>